<organism evidence="2">
    <name type="scientific">marine sediment metagenome</name>
    <dbReference type="NCBI Taxonomy" id="412755"/>
    <lineage>
        <taxon>unclassified sequences</taxon>
        <taxon>metagenomes</taxon>
        <taxon>ecological metagenomes</taxon>
    </lineage>
</organism>
<comment type="caution">
    <text evidence="2">The sequence shown here is derived from an EMBL/GenBank/DDBJ whole genome shotgun (WGS) entry which is preliminary data.</text>
</comment>
<proteinExistence type="predicted"/>
<feature type="domain" description="PilZ" evidence="1">
    <location>
        <begin position="21"/>
        <end position="107"/>
    </location>
</feature>
<dbReference type="SUPFAM" id="SSF141371">
    <property type="entry name" value="PilZ domain-like"/>
    <property type="match status" value="1"/>
</dbReference>
<dbReference type="InterPro" id="IPR009875">
    <property type="entry name" value="PilZ_domain"/>
</dbReference>
<gene>
    <name evidence="2" type="ORF">S01H4_14316</name>
</gene>
<evidence type="ECO:0000259" key="1">
    <source>
        <dbReference type="Pfam" id="PF07238"/>
    </source>
</evidence>
<dbReference type="AlphaFoldDB" id="X1AKY3"/>
<dbReference type="Pfam" id="PF07238">
    <property type="entry name" value="PilZ"/>
    <property type="match status" value="1"/>
</dbReference>
<dbReference type="GO" id="GO:0035438">
    <property type="term" value="F:cyclic-di-GMP binding"/>
    <property type="evidence" value="ECO:0007669"/>
    <property type="project" value="InterPro"/>
</dbReference>
<accession>X1AKY3</accession>
<dbReference type="Gene3D" id="2.40.10.220">
    <property type="entry name" value="predicted glycosyltransferase like domains"/>
    <property type="match status" value="1"/>
</dbReference>
<reference evidence="2" key="1">
    <citation type="journal article" date="2014" name="Front. Microbiol.">
        <title>High frequency of phylogenetically diverse reductive dehalogenase-homologous genes in deep subseafloor sedimentary metagenomes.</title>
        <authorList>
            <person name="Kawai M."/>
            <person name="Futagami T."/>
            <person name="Toyoda A."/>
            <person name="Takaki Y."/>
            <person name="Nishi S."/>
            <person name="Hori S."/>
            <person name="Arai W."/>
            <person name="Tsubouchi T."/>
            <person name="Morono Y."/>
            <person name="Uchiyama I."/>
            <person name="Ito T."/>
            <person name="Fujiyama A."/>
            <person name="Inagaki F."/>
            <person name="Takami H."/>
        </authorList>
    </citation>
    <scope>NUCLEOTIDE SEQUENCE</scope>
    <source>
        <strain evidence="2">Expedition CK06-06</strain>
    </source>
</reference>
<protein>
    <recommendedName>
        <fullName evidence="1">PilZ domain-containing protein</fullName>
    </recommendedName>
</protein>
<sequence length="114" mass="13321">MRDKRKLKRRHLIYYLHVQERASGKPIGSLVDISTEGIMIMSEQPIELGTMLELKIMLESEMSDKQFLYFDAKVLRCEKSINGTNYDIGCKLLNLSDEDFREIEMIIDELGFKD</sequence>
<evidence type="ECO:0000313" key="2">
    <source>
        <dbReference type="EMBL" id="GAG60656.1"/>
    </source>
</evidence>
<name>X1AKY3_9ZZZZ</name>
<dbReference type="EMBL" id="BART01006282">
    <property type="protein sequence ID" value="GAG60656.1"/>
    <property type="molecule type" value="Genomic_DNA"/>
</dbReference>